<dbReference type="EMBL" id="CP059732">
    <property type="protein sequence ID" value="QMW05652.1"/>
    <property type="molecule type" value="Genomic_DNA"/>
</dbReference>
<dbReference type="NCBIfam" id="TIGR00801">
    <property type="entry name" value="ncs2"/>
    <property type="match status" value="1"/>
</dbReference>
<proteinExistence type="inferred from homology"/>
<reference evidence="8 9" key="1">
    <citation type="submission" date="2020-07" db="EMBL/GenBank/DDBJ databases">
        <title>Spirosoma foliorum sp. nov., isolated from the leaves on the Nejang mountain Korea, Republic of.</title>
        <authorList>
            <person name="Ho H."/>
            <person name="Lee Y.-J."/>
            <person name="Nurcahyanto D.-A."/>
            <person name="Kim S.-G."/>
        </authorList>
    </citation>
    <scope>NUCLEOTIDE SEQUENCE [LARGE SCALE GENOMIC DNA]</scope>
    <source>
        <strain evidence="8 9">PL0136</strain>
    </source>
</reference>
<dbReference type="PANTHER" id="PTHR42810">
    <property type="entry name" value="PURINE PERMEASE C1399.01C-RELATED"/>
    <property type="match status" value="1"/>
</dbReference>
<evidence type="ECO:0000256" key="2">
    <source>
        <dbReference type="ARBA" id="ARBA00008821"/>
    </source>
</evidence>
<dbReference type="Proteomes" id="UP000515369">
    <property type="component" value="Chromosome"/>
</dbReference>
<dbReference type="AlphaFoldDB" id="A0A7G5H3G0"/>
<protein>
    <submittedName>
        <fullName evidence="8">Purine/pyrimidine permease</fullName>
    </submittedName>
</protein>
<feature type="transmembrane region" description="Helical" evidence="7">
    <location>
        <begin position="201"/>
        <end position="221"/>
    </location>
</feature>
<feature type="transmembrane region" description="Helical" evidence="7">
    <location>
        <begin position="170"/>
        <end position="189"/>
    </location>
</feature>
<dbReference type="Pfam" id="PF00860">
    <property type="entry name" value="Xan_ur_permease"/>
    <property type="match status" value="1"/>
</dbReference>
<evidence type="ECO:0000256" key="4">
    <source>
        <dbReference type="ARBA" id="ARBA00022692"/>
    </source>
</evidence>
<dbReference type="NCBIfam" id="NF037981">
    <property type="entry name" value="NCS2_1"/>
    <property type="match status" value="1"/>
</dbReference>
<evidence type="ECO:0000256" key="3">
    <source>
        <dbReference type="ARBA" id="ARBA00022448"/>
    </source>
</evidence>
<dbReference type="GO" id="GO:0042907">
    <property type="term" value="F:xanthine transmembrane transporter activity"/>
    <property type="evidence" value="ECO:0007669"/>
    <property type="project" value="TreeGrafter"/>
</dbReference>
<gene>
    <name evidence="8" type="ORF">H3H32_12540</name>
</gene>
<feature type="transmembrane region" description="Helical" evidence="7">
    <location>
        <begin position="21"/>
        <end position="46"/>
    </location>
</feature>
<dbReference type="GO" id="GO:0005886">
    <property type="term" value="C:plasma membrane"/>
    <property type="evidence" value="ECO:0007669"/>
    <property type="project" value="TreeGrafter"/>
</dbReference>
<dbReference type="InterPro" id="IPR006042">
    <property type="entry name" value="Xan_ur_permease"/>
</dbReference>
<evidence type="ECO:0000256" key="5">
    <source>
        <dbReference type="ARBA" id="ARBA00022989"/>
    </source>
</evidence>
<feature type="transmembrane region" description="Helical" evidence="7">
    <location>
        <begin position="327"/>
        <end position="344"/>
    </location>
</feature>
<name>A0A7G5H3G0_9BACT</name>
<keyword evidence="3" id="KW-0813">Transport</keyword>
<keyword evidence="5 7" id="KW-1133">Transmembrane helix</keyword>
<feature type="transmembrane region" description="Helical" evidence="7">
    <location>
        <begin position="108"/>
        <end position="130"/>
    </location>
</feature>
<evidence type="ECO:0000313" key="9">
    <source>
        <dbReference type="Proteomes" id="UP000515369"/>
    </source>
</evidence>
<feature type="transmembrane region" description="Helical" evidence="7">
    <location>
        <begin position="350"/>
        <end position="372"/>
    </location>
</feature>
<feature type="transmembrane region" description="Helical" evidence="7">
    <location>
        <begin position="82"/>
        <end position="102"/>
    </location>
</feature>
<keyword evidence="6 7" id="KW-0472">Membrane</keyword>
<evidence type="ECO:0000313" key="8">
    <source>
        <dbReference type="EMBL" id="QMW05652.1"/>
    </source>
</evidence>
<evidence type="ECO:0000256" key="1">
    <source>
        <dbReference type="ARBA" id="ARBA00004141"/>
    </source>
</evidence>
<feature type="transmembrane region" description="Helical" evidence="7">
    <location>
        <begin position="241"/>
        <end position="262"/>
    </location>
</feature>
<sequence length="457" mass="47769">MSEPVSAQPTRLVYGLEDKVPLVPALLVSLQQVGAMVVGTITPALILSGILHFKPEETAYLVSMALVASALGTFLQTMRFGIIGSGLLSITGTSFAFLAPLIQAGTIGGLSLMVGMSLAATPVQLVLAPFLPKLKRLFTPLVSGIVVLLIGLSLIPTGMRSIARLPTEGAPAWSGGLVALIVILVMIIAQSIGKAWARMAAVLVGVVTGYTICGVMGWLQLPAPSNGTWLTVPQLFPYGLAFKWELLFPFAFIYLVCVLEAMGDITATSQLSGLPTDGPEHWARIRGGILADGITCIGSTLIGGFPSATYAQNNGVIQMTGVAARRIGWLMAIILLCLGLFPPVGRWITVMPPCVLGALAIMLFGLVAVSGLRLIVPGGLSQRDALIAAISLGVGIGVPSQEDWLKTLPNVVQTFLESGVSAGGLAALLLNLFLPTGDKEKKLEEKPAESNLTIRSS</sequence>
<keyword evidence="4 7" id="KW-0812">Transmembrane</keyword>
<dbReference type="RefSeq" id="WP_182463033.1">
    <property type="nucleotide sequence ID" value="NZ_CP059732.1"/>
</dbReference>
<comment type="similarity">
    <text evidence="2">Belongs to the nucleobase:cation symporter-2 (NCS2) (TC 2.A.40) family.</text>
</comment>
<evidence type="ECO:0000256" key="7">
    <source>
        <dbReference type="SAM" id="Phobius"/>
    </source>
</evidence>
<evidence type="ECO:0000256" key="6">
    <source>
        <dbReference type="ARBA" id="ARBA00023136"/>
    </source>
</evidence>
<comment type="subcellular location">
    <subcellularLocation>
        <location evidence="1">Membrane</location>
        <topology evidence="1">Multi-pass membrane protein</topology>
    </subcellularLocation>
</comment>
<feature type="transmembrane region" description="Helical" evidence="7">
    <location>
        <begin position="58"/>
        <end position="75"/>
    </location>
</feature>
<dbReference type="PANTHER" id="PTHR42810:SF2">
    <property type="entry name" value="PURINE PERMEASE C1399.01C-RELATED"/>
    <property type="match status" value="1"/>
</dbReference>
<keyword evidence="9" id="KW-1185">Reference proteome</keyword>
<accession>A0A7G5H3G0</accession>
<dbReference type="KEGG" id="sfol:H3H32_12540"/>
<feature type="transmembrane region" description="Helical" evidence="7">
    <location>
        <begin position="137"/>
        <end position="158"/>
    </location>
</feature>
<dbReference type="InterPro" id="IPR006043">
    <property type="entry name" value="NCS2"/>
</dbReference>
<organism evidence="8 9">
    <name type="scientific">Spirosoma foliorum</name>
    <dbReference type="NCBI Taxonomy" id="2710596"/>
    <lineage>
        <taxon>Bacteria</taxon>
        <taxon>Pseudomonadati</taxon>
        <taxon>Bacteroidota</taxon>
        <taxon>Cytophagia</taxon>
        <taxon>Cytophagales</taxon>
        <taxon>Cytophagaceae</taxon>
        <taxon>Spirosoma</taxon>
    </lineage>
</organism>